<dbReference type="STRING" id="765440.A0A0C3G5M3"/>
<dbReference type="AlphaFoldDB" id="A0A0C3G5M3"/>
<dbReference type="InParanoid" id="A0A0C3G5M3"/>
<accession>A0A0C3G5M3</accession>
<name>A0A0C3G5M3_PILCF</name>
<protein>
    <submittedName>
        <fullName evidence="1">Uncharacterized protein</fullName>
    </submittedName>
</protein>
<feature type="non-terminal residue" evidence="1">
    <location>
        <position position="1"/>
    </location>
</feature>
<dbReference type="OrthoDB" id="3253623at2759"/>
<gene>
    <name evidence="1" type="ORF">PILCRDRAFT_27640</name>
</gene>
<keyword evidence="2" id="KW-1185">Reference proteome</keyword>
<dbReference type="HOGENOM" id="CLU_030973_1_1_1"/>
<sequence length="181" mass="20170">PIKPFVYHHFHDYLSGLLSRPDLEELMDKSCDNLMESIDQPAPSFVGDVFKAEFLRAFEGPKPGTLFVDRQGGGRYAFSLNVDFFALEGMRICGATASPGIISLACLNLPLDVRYKPENMYLSIIPGPKEPHLTEVNHYIRPLMDDMADSWNKGVLFSRTALHPLGRMTNSAIIAAVMDLP</sequence>
<organism evidence="1 2">
    <name type="scientific">Piloderma croceum (strain F 1598)</name>
    <dbReference type="NCBI Taxonomy" id="765440"/>
    <lineage>
        <taxon>Eukaryota</taxon>
        <taxon>Fungi</taxon>
        <taxon>Dikarya</taxon>
        <taxon>Basidiomycota</taxon>
        <taxon>Agaricomycotina</taxon>
        <taxon>Agaricomycetes</taxon>
        <taxon>Agaricomycetidae</taxon>
        <taxon>Atheliales</taxon>
        <taxon>Atheliaceae</taxon>
        <taxon>Piloderma</taxon>
    </lineage>
</organism>
<reference evidence="2" key="2">
    <citation type="submission" date="2015-01" db="EMBL/GenBank/DDBJ databases">
        <title>Evolutionary Origins and Diversification of the Mycorrhizal Mutualists.</title>
        <authorList>
            <consortium name="DOE Joint Genome Institute"/>
            <consortium name="Mycorrhizal Genomics Consortium"/>
            <person name="Kohler A."/>
            <person name="Kuo A."/>
            <person name="Nagy L.G."/>
            <person name="Floudas D."/>
            <person name="Copeland A."/>
            <person name="Barry K.W."/>
            <person name="Cichocki N."/>
            <person name="Veneault-Fourrey C."/>
            <person name="LaButti K."/>
            <person name="Lindquist E.A."/>
            <person name="Lipzen A."/>
            <person name="Lundell T."/>
            <person name="Morin E."/>
            <person name="Murat C."/>
            <person name="Riley R."/>
            <person name="Ohm R."/>
            <person name="Sun H."/>
            <person name="Tunlid A."/>
            <person name="Henrissat B."/>
            <person name="Grigoriev I.V."/>
            <person name="Hibbett D.S."/>
            <person name="Martin F."/>
        </authorList>
    </citation>
    <scope>NUCLEOTIDE SEQUENCE [LARGE SCALE GENOMIC DNA]</scope>
    <source>
        <strain evidence="2">F 1598</strain>
    </source>
</reference>
<dbReference type="EMBL" id="KN832983">
    <property type="protein sequence ID" value="KIM85946.1"/>
    <property type="molecule type" value="Genomic_DNA"/>
</dbReference>
<evidence type="ECO:0000313" key="2">
    <source>
        <dbReference type="Proteomes" id="UP000054166"/>
    </source>
</evidence>
<reference evidence="1 2" key="1">
    <citation type="submission" date="2014-04" db="EMBL/GenBank/DDBJ databases">
        <authorList>
            <consortium name="DOE Joint Genome Institute"/>
            <person name="Kuo A."/>
            <person name="Tarkka M."/>
            <person name="Buscot F."/>
            <person name="Kohler A."/>
            <person name="Nagy L.G."/>
            <person name="Floudas D."/>
            <person name="Copeland A."/>
            <person name="Barry K.W."/>
            <person name="Cichocki N."/>
            <person name="Veneault-Fourrey C."/>
            <person name="LaButti K."/>
            <person name="Lindquist E.A."/>
            <person name="Lipzen A."/>
            <person name="Lundell T."/>
            <person name="Morin E."/>
            <person name="Murat C."/>
            <person name="Sun H."/>
            <person name="Tunlid A."/>
            <person name="Henrissat B."/>
            <person name="Grigoriev I.V."/>
            <person name="Hibbett D.S."/>
            <person name="Martin F."/>
            <person name="Nordberg H.P."/>
            <person name="Cantor M.N."/>
            <person name="Hua S.X."/>
        </authorList>
    </citation>
    <scope>NUCLEOTIDE SEQUENCE [LARGE SCALE GENOMIC DNA]</scope>
    <source>
        <strain evidence="1 2">F 1598</strain>
    </source>
</reference>
<dbReference type="Proteomes" id="UP000054166">
    <property type="component" value="Unassembled WGS sequence"/>
</dbReference>
<proteinExistence type="predicted"/>
<evidence type="ECO:0000313" key="1">
    <source>
        <dbReference type="EMBL" id="KIM85946.1"/>
    </source>
</evidence>
<feature type="non-terminal residue" evidence="1">
    <location>
        <position position="181"/>
    </location>
</feature>